<accession>A0ABS4X275</accession>
<keyword evidence="2" id="KW-0689">Ribosomal protein</keyword>
<keyword evidence="3" id="KW-1185">Reference proteome</keyword>
<evidence type="ECO:0000256" key="1">
    <source>
        <dbReference type="SAM" id="MobiDB-lite"/>
    </source>
</evidence>
<protein>
    <submittedName>
        <fullName evidence="2">Ribosomal protein S4E</fullName>
    </submittedName>
</protein>
<organism evidence="2 3">
    <name type="scientific">Brachybacterium sacelli</name>
    <dbReference type="NCBI Taxonomy" id="173364"/>
    <lineage>
        <taxon>Bacteria</taxon>
        <taxon>Bacillati</taxon>
        <taxon>Actinomycetota</taxon>
        <taxon>Actinomycetes</taxon>
        <taxon>Micrococcales</taxon>
        <taxon>Dermabacteraceae</taxon>
        <taxon>Brachybacterium</taxon>
    </lineage>
</organism>
<evidence type="ECO:0000313" key="3">
    <source>
        <dbReference type="Proteomes" id="UP001519290"/>
    </source>
</evidence>
<evidence type="ECO:0000313" key="2">
    <source>
        <dbReference type="EMBL" id="MBP2382488.1"/>
    </source>
</evidence>
<sequence>MNAATFTYAARPTPESHKKRQQAPCLALVRNRA</sequence>
<gene>
    <name evidence="2" type="ORF">JOF43_002445</name>
</gene>
<dbReference type="GO" id="GO:0005840">
    <property type="term" value="C:ribosome"/>
    <property type="evidence" value="ECO:0007669"/>
    <property type="project" value="UniProtKB-KW"/>
</dbReference>
<feature type="region of interest" description="Disordered" evidence="1">
    <location>
        <begin position="1"/>
        <end position="33"/>
    </location>
</feature>
<dbReference type="EMBL" id="JAGIOD010000001">
    <property type="protein sequence ID" value="MBP2382488.1"/>
    <property type="molecule type" value="Genomic_DNA"/>
</dbReference>
<dbReference type="Proteomes" id="UP001519290">
    <property type="component" value="Unassembled WGS sequence"/>
</dbReference>
<comment type="caution">
    <text evidence="2">The sequence shown here is derived from an EMBL/GenBank/DDBJ whole genome shotgun (WGS) entry which is preliminary data.</text>
</comment>
<name>A0ABS4X275_9MICO</name>
<keyword evidence="2" id="KW-0687">Ribonucleoprotein</keyword>
<reference evidence="2 3" key="1">
    <citation type="submission" date="2021-03" db="EMBL/GenBank/DDBJ databases">
        <title>Sequencing the genomes of 1000 actinobacteria strains.</title>
        <authorList>
            <person name="Klenk H.-P."/>
        </authorList>
    </citation>
    <scope>NUCLEOTIDE SEQUENCE [LARGE SCALE GENOMIC DNA]</scope>
    <source>
        <strain evidence="2 3">DSM 14566</strain>
    </source>
</reference>
<proteinExistence type="predicted"/>